<gene>
    <name evidence="2" type="ORF">H9813_04870</name>
</gene>
<dbReference type="AlphaFoldDB" id="A0A9D2E4B8"/>
<accession>A0A9D2E4B8</accession>
<feature type="transmembrane region" description="Helical" evidence="1">
    <location>
        <begin position="58"/>
        <end position="77"/>
    </location>
</feature>
<dbReference type="RefSeq" id="WP_394968227.1">
    <property type="nucleotide sequence ID" value="NZ_CALXHM010000016.1"/>
</dbReference>
<keyword evidence="1" id="KW-1133">Transmembrane helix</keyword>
<dbReference type="PANTHER" id="PTHR38450:SF1">
    <property type="entry name" value="STAGE V SPORULATION PROTEIN AC"/>
    <property type="match status" value="1"/>
</dbReference>
<proteinExistence type="predicted"/>
<dbReference type="PANTHER" id="PTHR38450">
    <property type="entry name" value="STAGE V SPORULATION PROTEIN AC-RELATED"/>
    <property type="match status" value="1"/>
</dbReference>
<dbReference type="Proteomes" id="UP000824035">
    <property type="component" value="Unassembled WGS sequence"/>
</dbReference>
<dbReference type="EMBL" id="DXBV01000045">
    <property type="protein sequence ID" value="HIZ30551.1"/>
    <property type="molecule type" value="Genomic_DNA"/>
</dbReference>
<keyword evidence="1" id="KW-0472">Membrane</keyword>
<organism evidence="2 3">
    <name type="scientific">Candidatus Allofournierella merdipullorum</name>
    <dbReference type="NCBI Taxonomy" id="2838595"/>
    <lineage>
        <taxon>Bacteria</taxon>
        <taxon>Bacillati</taxon>
        <taxon>Bacillota</taxon>
        <taxon>Clostridia</taxon>
        <taxon>Eubacteriales</taxon>
        <taxon>Oscillospiraceae</taxon>
        <taxon>Allofournierella</taxon>
    </lineage>
</organism>
<dbReference type="InterPro" id="IPR005562">
    <property type="entry name" value="SpoVA"/>
</dbReference>
<protein>
    <submittedName>
        <fullName evidence="2">SpoVA/SpoVAEb family sporulation membrane protein</fullName>
    </submittedName>
</protein>
<feature type="transmembrane region" description="Helical" evidence="1">
    <location>
        <begin position="122"/>
        <end position="144"/>
    </location>
</feature>
<reference evidence="2" key="2">
    <citation type="submission" date="2021-04" db="EMBL/GenBank/DDBJ databases">
        <authorList>
            <person name="Gilroy R."/>
        </authorList>
    </citation>
    <scope>NUCLEOTIDE SEQUENCE</scope>
    <source>
        <strain evidence="2">ChiGjej4B4-18154</strain>
    </source>
</reference>
<sequence length="148" mass="15462">MKITVEEYGRLVGKASPHSKLLKDCLWAFLVGGGICLAGEALRKAYMAAGFVRSDAGCMTSITLIVLSAVVTALGWYQKLAAKAGAGTLVPITGFANAVVSQAIEARSEGFVTGVGAKMFQIAGPVIVYGVLASTVWGALYTFLRPFI</sequence>
<evidence type="ECO:0000313" key="2">
    <source>
        <dbReference type="EMBL" id="HIZ30551.1"/>
    </source>
</evidence>
<comment type="caution">
    <text evidence="2">The sequence shown here is derived from an EMBL/GenBank/DDBJ whole genome shotgun (WGS) entry which is preliminary data.</text>
</comment>
<evidence type="ECO:0000256" key="1">
    <source>
        <dbReference type="SAM" id="Phobius"/>
    </source>
</evidence>
<name>A0A9D2E4B8_9FIRM</name>
<evidence type="ECO:0000313" key="3">
    <source>
        <dbReference type="Proteomes" id="UP000824035"/>
    </source>
</evidence>
<dbReference type="Pfam" id="PF03862">
    <property type="entry name" value="SpoVAC_SpoVAEB"/>
    <property type="match status" value="1"/>
</dbReference>
<keyword evidence="1" id="KW-0812">Transmembrane</keyword>
<reference evidence="2" key="1">
    <citation type="journal article" date="2021" name="PeerJ">
        <title>Extensive microbial diversity within the chicken gut microbiome revealed by metagenomics and culture.</title>
        <authorList>
            <person name="Gilroy R."/>
            <person name="Ravi A."/>
            <person name="Getino M."/>
            <person name="Pursley I."/>
            <person name="Horton D.L."/>
            <person name="Alikhan N.F."/>
            <person name="Baker D."/>
            <person name="Gharbi K."/>
            <person name="Hall N."/>
            <person name="Watson M."/>
            <person name="Adriaenssens E.M."/>
            <person name="Foster-Nyarko E."/>
            <person name="Jarju S."/>
            <person name="Secka A."/>
            <person name="Antonio M."/>
            <person name="Oren A."/>
            <person name="Chaudhuri R.R."/>
            <person name="La Ragione R."/>
            <person name="Hildebrand F."/>
            <person name="Pallen M.J."/>
        </authorList>
    </citation>
    <scope>NUCLEOTIDE SEQUENCE</scope>
    <source>
        <strain evidence="2">ChiGjej4B4-18154</strain>
    </source>
</reference>